<proteinExistence type="predicted"/>
<reference evidence="1" key="2">
    <citation type="submission" date="2025-09" db="UniProtKB">
        <authorList>
            <consortium name="EnsemblPlants"/>
        </authorList>
    </citation>
    <scope>IDENTIFICATION</scope>
</reference>
<evidence type="ECO:0000313" key="2">
    <source>
        <dbReference type="Proteomes" id="UP001732700"/>
    </source>
</evidence>
<protein>
    <submittedName>
        <fullName evidence="1">Uncharacterized protein</fullName>
    </submittedName>
</protein>
<evidence type="ECO:0000313" key="1">
    <source>
        <dbReference type="EnsemblPlants" id="AVESA.00010b.r2.6CG1136990.1.CDS.1"/>
    </source>
</evidence>
<sequence length="157" mass="17334">MCLMGPFLGSSYVQGQKTKRKTRLQLQAIASVATPRAEERARGATGMGDAPCNVAPRRRQGVLLWRGLGRRRKLPVVRLGGSRAVAGRGRGLLRRLRLCWLAARARWLRRAVRKLAAIYMAALEGPPAPHGAPSYPPWIGVEPCFATPFVPNARPFW</sequence>
<name>A0ACD5ZBX3_AVESA</name>
<organism evidence="1 2">
    <name type="scientific">Avena sativa</name>
    <name type="common">Oat</name>
    <dbReference type="NCBI Taxonomy" id="4498"/>
    <lineage>
        <taxon>Eukaryota</taxon>
        <taxon>Viridiplantae</taxon>
        <taxon>Streptophyta</taxon>
        <taxon>Embryophyta</taxon>
        <taxon>Tracheophyta</taxon>
        <taxon>Spermatophyta</taxon>
        <taxon>Magnoliopsida</taxon>
        <taxon>Liliopsida</taxon>
        <taxon>Poales</taxon>
        <taxon>Poaceae</taxon>
        <taxon>BOP clade</taxon>
        <taxon>Pooideae</taxon>
        <taxon>Poodae</taxon>
        <taxon>Poeae</taxon>
        <taxon>Poeae Chloroplast Group 1 (Aveneae type)</taxon>
        <taxon>Aveninae</taxon>
        <taxon>Avena</taxon>
    </lineage>
</organism>
<reference evidence="1" key="1">
    <citation type="submission" date="2021-05" db="EMBL/GenBank/DDBJ databases">
        <authorList>
            <person name="Scholz U."/>
            <person name="Mascher M."/>
            <person name="Fiebig A."/>
        </authorList>
    </citation>
    <scope>NUCLEOTIDE SEQUENCE [LARGE SCALE GENOMIC DNA]</scope>
</reference>
<keyword evidence="2" id="KW-1185">Reference proteome</keyword>
<dbReference type="EnsemblPlants" id="AVESA.00010b.r2.6CG1136990.1">
    <property type="protein sequence ID" value="AVESA.00010b.r2.6CG1136990.1.CDS.1"/>
    <property type="gene ID" value="AVESA.00010b.r2.6CG1136990"/>
</dbReference>
<dbReference type="Proteomes" id="UP001732700">
    <property type="component" value="Chromosome 6C"/>
</dbReference>
<accession>A0ACD5ZBX3</accession>